<sequence length="338" mass="36858">MLTSYYSGILFIICLFTVSCKDDNDAPPVPVPELRNKIVFASDRDGSVMLYSMNLNGSDPDDLTEGSNGSISPDGRALAYVKENNIYTAKADGSDVLQLTITGTDKQPRWSPDGSRTAFYSFRQGGKAQLHTMKKDGSDVMQMTDISGRGFIDAVWSPDGSRVVCIGSVDISNTDVYLADGNQTLNLTNDSFEDMHAGWSPDGSKILFVSNRGGEYNIYSMNANGTAVIRLTSHVGVHLNPRWSPDGSEILFLGDYSIYKMNVDGTGLMQLTFQTEAHFDESPQWSSDSKKIIFTRNTKIGAAYQSDIFSVNRDGSGLVNLTANPADDFQPIWGPAGN</sequence>
<proteinExistence type="inferred from homology"/>
<dbReference type="EMBL" id="JAHESE010000002">
    <property type="protein sequence ID" value="MBT1707392.1"/>
    <property type="molecule type" value="Genomic_DNA"/>
</dbReference>
<comment type="caution">
    <text evidence="2">The sequence shown here is derived from an EMBL/GenBank/DDBJ whole genome shotgun (WGS) entry which is preliminary data.</text>
</comment>
<dbReference type="InterPro" id="IPR011042">
    <property type="entry name" value="6-blade_b-propeller_TolB-like"/>
</dbReference>
<dbReference type="InterPro" id="IPR011659">
    <property type="entry name" value="WD40"/>
</dbReference>
<accession>A0AAP2DWG4</accession>
<protein>
    <submittedName>
        <fullName evidence="2">PD40 domain-containing protein</fullName>
    </submittedName>
</protein>
<keyword evidence="3" id="KW-1185">Reference proteome</keyword>
<dbReference type="AlphaFoldDB" id="A0AAP2DWG4"/>
<evidence type="ECO:0000256" key="1">
    <source>
        <dbReference type="ARBA" id="ARBA00009820"/>
    </source>
</evidence>
<organism evidence="2 3">
    <name type="scientific">Dawidia cretensis</name>
    <dbReference type="NCBI Taxonomy" id="2782350"/>
    <lineage>
        <taxon>Bacteria</taxon>
        <taxon>Pseudomonadati</taxon>
        <taxon>Bacteroidota</taxon>
        <taxon>Cytophagia</taxon>
        <taxon>Cytophagales</taxon>
        <taxon>Chryseotaleaceae</taxon>
        <taxon>Dawidia</taxon>
    </lineage>
</organism>
<comment type="similarity">
    <text evidence="1">Belongs to the TolB family.</text>
</comment>
<dbReference type="RefSeq" id="WP_254082982.1">
    <property type="nucleotide sequence ID" value="NZ_JAHESE010000002.1"/>
</dbReference>
<evidence type="ECO:0000313" key="2">
    <source>
        <dbReference type="EMBL" id="MBT1707392.1"/>
    </source>
</evidence>
<dbReference type="Gene3D" id="2.120.10.30">
    <property type="entry name" value="TolB, C-terminal domain"/>
    <property type="match status" value="3"/>
</dbReference>
<dbReference type="PANTHER" id="PTHR36842:SF1">
    <property type="entry name" value="PROTEIN TOLB"/>
    <property type="match status" value="1"/>
</dbReference>
<evidence type="ECO:0000313" key="3">
    <source>
        <dbReference type="Proteomes" id="UP001319080"/>
    </source>
</evidence>
<name>A0AAP2DWG4_9BACT</name>
<reference evidence="2 3" key="1">
    <citation type="submission" date="2021-05" db="EMBL/GenBank/DDBJ databases">
        <title>A Polyphasic approach of four new species of the genus Ohtaekwangia: Ohtaekwangia histidinii sp. nov., Ohtaekwangia cretensis sp. nov., Ohtaekwangia indiensis sp. nov., Ohtaekwangia reichenbachii sp. nov. from diverse environment.</title>
        <authorList>
            <person name="Octaviana S."/>
        </authorList>
    </citation>
    <scope>NUCLEOTIDE SEQUENCE [LARGE SCALE GENOMIC DNA]</scope>
    <source>
        <strain evidence="2 3">PWU5</strain>
    </source>
</reference>
<dbReference type="PANTHER" id="PTHR36842">
    <property type="entry name" value="PROTEIN TOLB HOMOLOG"/>
    <property type="match status" value="1"/>
</dbReference>
<dbReference type="Proteomes" id="UP001319080">
    <property type="component" value="Unassembled WGS sequence"/>
</dbReference>
<dbReference type="SUPFAM" id="SSF82171">
    <property type="entry name" value="DPP6 N-terminal domain-like"/>
    <property type="match status" value="1"/>
</dbReference>
<gene>
    <name evidence="2" type="ORF">KK062_04120</name>
</gene>
<dbReference type="Pfam" id="PF07676">
    <property type="entry name" value="PD40"/>
    <property type="match status" value="4"/>
</dbReference>